<dbReference type="InterPro" id="IPR007219">
    <property type="entry name" value="XnlR_reg_dom"/>
</dbReference>
<evidence type="ECO:0000313" key="4">
    <source>
        <dbReference type="Proteomes" id="UP000190744"/>
    </source>
</evidence>
<dbReference type="InterPro" id="IPR011051">
    <property type="entry name" value="RmlC_Cupin_sf"/>
</dbReference>
<keyword evidence="1" id="KW-0539">Nucleus</keyword>
<comment type="caution">
    <text evidence="3">The sequence shown here is derived from an EMBL/GenBank/DDBJ whole genome shotgun (WGS) entry which is preliminary data.</text>
</comment>
<name>A0A1S9RIV2_PENBI</name>
<dbReference type="SMART" id="SM00906">
    <property type="entry name" value="Fungal_trans"/>
    <property type="match status" value="1"/>
</dbReference>
<dbReference type="GO" id="GO:0008270">
    <property type="term" value="F:zinc ion binding"/>
    <property type="evidence" value="ECO:0007669"/>
    <property type="project" value="InterPro"/>
</dbReference>
<dbReference type="GO" id="GO:0006351">
    <property type="term" value="P:DNA-templated transcription"/>
    <property type="evidence" value="ECO:0007669"/>
    <property type="project" value="InterPro"/>
</dbReference>
<evidence type="ECO:0000259" key="2">
    <source>
        <dbReference type="SMART" id="SM00906"/>
    </source>
</evidence>
<dbReference type="Proteomes" id="UP000190744">
    <property type="component" value="Unassembled WGS sequence"/>
</dbReference>
<organism evidence="3 4">
    <name type="scientific">Penicillium brasilianum</name>
    <dbReference type="NCBI Taxonomy" id="104259"/>
    <lineage>
        <taxon>Eukaryota</taxon>
        <taxon>Fungi</taxon>
        <taxon>Dikarya</taxon>
        <taxon>Ascomycota</taxon>
        <taxon>Pezizomycotina</taxon>
        <taxon>Eurotiomycetes</taxon>
        <taxon>Eurotiomycetidae</taxon>
        <taxon>Eurotiales</taxon>
        <taxon>Aspergillaceae</taxon>
        <taxon>Penicillium</taxon>
    </lineage>
</organism>
<sequence length="898" mass="100987">MPPLIPYHVSAGSNPVVKFGGALVTEFLEPPPGRCFCFRQRYCLKPTIDESDPDYERISAALHHPSGPPVHFHPFQNEYFRVEQGRMCVEIDGVLQILTPEDGEIMGRAGSIHRFYIAPDSTEDMVIILSASDPGLDYQLDRVFFENWYGLWHDYLVHEGKMDLIQLLCTYDGGDAYLLPPAWLPNRLRKFIGYWGGVIVGRWIGGLLGYKPFFKEYTTDWEYAVKKMESSFFTRHLLGHSFSTAMTWTELQEHALPWLSGGGTDNLVAPTLKANHKSDDMLQTAPPSSLVPLATIRADTPRSPAVGNPVVSDSVISFAGFISRINSFCFVVSQMSAHPSPATSQSPPLDMCHSSSGLFQLPEQGMPYMSSSKLQELQARALEIFWARYHCLIPIVTRGDFADHEPGGRLGPLQEALVAYCLQSIYYAGLHHRLLGVHKGLTETEDRSAVSQQSPVVTLFVASFQKALAANNHYLLYAEPSLRDIQRHILMALFLLNSGEFLAAYNITGVAIRLAQSLSLQRPPEPHVSVKKAEIRGRIWWTLVHLDFHCSRYLGKPMTACLRETTVALPSPTSGSELASSEPAFHSASILLTVEAKKAAESMAVRQDAMCENERGRTLELCAEYLSQEITRLYQWRDQILCTEPFTNMKLACRTYNPQTRGITDGSNSDSDAHVYHQSPAHTLQQTLLELQYHDIVIWFHQSFIQFPSRGLVPQRSPKADIHATTALQYALTVTDLVHLRMLNHDTLYGCSDVYQYVWNAALTLIGFMLAYPLCHWFPIAREHVEISLQIFEAGKISNPIASRAARLTEYLLGRVNDLMELLNSQSPLNDRNCPVTASYRGAENRDPVEYEKQSANPLLHDSDYDALWSWADMVDPQTWDGYCDEIIDVLTDLPEIP</sequence>
<dbReference type="InterPro" id="IPR014710">
    <property type="entry name" value="RmlC-like_jellyroll"/>
</dbReference>
<accession>A0A1S9RIV2</accession>
<dbReference type="InterPro" id="IPR050987">
    <property type="entry name" value="AtrR-like"/>
</dbReference>
<dbReference type="CDD" id="cd12148">
    <property type="entry name" value="fungal_TF_MHR"/>
    <property type="match status" value="1"/>
</dbReference>
<dbReference type="GO" id="GO:0003700">
    <property type="term" value="F:DNA-binding transcription factor activity"/>
    <property type="evidence" value="ECO:0007669"/>
    <property type="project" value="InterPro"/>
</dbReference>
<evidence type="ECO:0000313" key="3">
    <source>
        <dbReference type="EMBL" id="OOQ85296.1"/>
    </source>
</evidence>
<dbReference type="PANTHER" id="PTHR46910:SF17">
    <property type="entry name" value="SCFA-RELATED"/>
    <property type="match status" value="1"/>
</dbReference>
<dbReference type="Gene3D" id="2.60.120.10">
    <property type="entry name" value="Jelly Rolls"/>
    <property type="match status" value="1"/>
</dbReference>
<dbReference type="Pfam" id="PF04082">
    <property type="entry name" value="Fungal_trans"/>
    <property type="match status" value="1"/>
</dbReference>
<dbReference type="GO" id="GO:0003677">
    <property type="term" value="F:DNA binding"/>
    <property type="evidence" value="ECO:0007669"/>
    <property type="project" value="InterPro"/>
</dbReference>
<proteinExistence type="predicted"/>
<dbReference type="PANTHER" id="PTHR46910">
    <property type="entry name" value="TRANSCRIPTION FACTOR PDR1"/>
    <property type="match status" value="1"/>
</dbReference>
<dbReference type="EMBL" id="LJBN01000169">
    <property type="protein sequence ID" value="OOQ85296.1"/>
    <property type="molecule type" value="Genomic_DNA"/>
</dbReference>
<reference evidence="4" key="1">
    <citation type="submission" date="2015-09" db="EMBL/GenBank/DDBJ databases">
        <authorList>
            <person name="Fill T.P."/>
            <person name="Baretta J.F."/>
            <person name="de Almeida L.G."/>
            <person name="Rocha M."/>
            <person name="de Souza D.H."/>
            <person name="Malavazi I."/>
            <person name="Cerdeira L.T."/>
            <person name="Hong H."/>
            <person name="Samborskyy M."/>
            <person name="de Vasconcelos A.T."/>
            <person name="Leadlay P."/>
            <person name="Rodrigues-Filho E."/>
        </authorList>
    </citation>
    <scope>NUCLEOTIDE SEQUENCE [LARGE SCALE GENOMIC DNA]</scope>
    <source>
        <strain evidence="4">LaBioMMi 136</strain>
    </source>
</reference>
<evidence type="ECO:0000256" key="1">
    <source>
        <dbReference type="ARBA" id="ARBA00023242"/>
    </source>
</evidence>
<dbReference type="AlphaFoldDB" id="A0A1S9RIV2"/>
<gene>
    <name evidence="3" type="ORF">PEBR_26534</name>
</gene>
<protein>
    <recommendedName>
        <fullName evidence="2">Xylanolytic transcriptional activator regulatory domain-containing protein</fullName>
    </recommendedName>
</protein>
<feature type="domain" description="Xylanolytic transcriptional activator regulatory" evidence="2">
    <location>
        <begin position="504"/>
        <end position="576"/>
    </location>
</feature>
<dbReference type="SUPFAM" id="SSF51182">
    <property type="entry name" value="RmlC-like cupins"/>
    <property type="match status" value="1"/>
</dbReference>